<protein>
    <submittedName>
        <fullName evidence="1">Uncharacterized protein</fullName>
    </submittedName>
</protein>
<proteinExistence type="predicted"/>
<organism evidence="1 2">
    <name type="scientific">Entomophthora muscae</name>
    <dbReference type="NCBI Taxonomy" id="34485"/>
    <lineage>
        <taxon>Eukaryota</taxon>
        <taxon>Fungi</taxon>
        <taxon>Fungi incertae sedis</taxon>
        <taxon>Zoopagomycota</taxon>
        <taxon>Entomophthoromycotina</taxon>
        <taxon>Entomophthoromycetes</taxon>
        <taxon>Entomophthorales</taxon>
        <taxon>Entomophthoraceae</taxon>
        <taxon>Entomophthora</taxon>
    </lineage>
</organism>
<evidence type="ECO:0000313" key="1">
    <source>
        <dbReference type="EMBL" id="KAJ9054830.1"/>
    </source>
</evidence>
<comment type="caution">
    <text evidence="1">The sequence shown here is derived from an EMBL/GenBank/DDBJ whole genome shotgun (WGS) entry which is preliminary data.</text>
</comment>
<gene>
    <name evidence="1" type="ORF">DSO57_1010244</name>
</gene>
<evidence type="ECO:0000313" key="2">
    <source>
        <dbReference type="Proteomes" id="UP001165960"/>
    </source>
</evidence>
<reference evidence="1" key="1">
    <citation type="submission" date="2022-04" db="EMBL/GenBank/DDBJ databases">
        <title>Genome of the entomopathogenic fungus Entomophthora muscae.</title>
        <authorList>
            <person name="Elya C."/>
            <person name="Lovett B.R."/>
            <person name="Lee E."/>
            <person name="Macias A.M."/>
            <person name="Hajek A.E."/>
            <person name="De Bivort B.L."/>
            <person name="Kasson M.T."/>
            <person name="De Fine Licht H.H."/>
            <person name="Stajich J.E."/>
        </authorList>
    </citation>
    <scope>NUCLEOTIDE SEQUENCE</scope>
    <source>
        <strain evidence="1">Berkeley</strain>
    </source>
</reference>
<dbReference type="Proteomes" id="UP001165960">
    <property type="component" value="Unassembled WGS sequence"/>
</dbReference>
<keyword evidence="2" id="KW-1185">Reference proteome</keyword>
<accession>A0ACC2RXP1</accession>
<name>A0ACC2RXP1_9FUNG</name>
<dbReference type="EMBL" id="QTSX02006423">
    <property type="protein sequence ID" value="KAJ9054830.1"/>
    <property type="molecule type" value="Genomic_DNA"/>
</dbReference>
<sequence>MQTYPIIALSLITTFVGVQATPSLQISRRSYGPTPSYLHEVPKATQPVYHPKPQHTVYTPKPKLYQPPKVYTHKPKVYHQPKVYASENELYQPKQKVYTPKQGAYIPKQENYQPERELYQPEPEVYHPQPTIPIYSHDSYISNQPMYVKAYSKGY</sequence>